<evidence type="ECO:0000313" key="1">
    <source>
        <dbReference type="EMBL" id="MFC6014090.1"/>
    </source>
</evidence>
<sequence>MAEVFNIGARVRVVATGQLGTVVDGGSATPLDYLLELANGELLDVAHGEIAPA</sequence>
<name>A0ABW1JY43_9NOCA</name>
<dbReference type="Proteomes" id="UP001596223">
    <property type="component" value="Unassembled WGS sequence"/>
</dbReference>
<dbReference type="EMBL" id="JBHSQN010000015">
    <property type="protein sequence ID" value="MFC6014090.1"/>
    <property type="molecule type" value="Genomic_DNA"/>
</dbReference>
<evidence type="ECO:0000313" key="2">
    <source>
        <dbReference type="Proteomes" id="UP001596223"/>
    </source>
</evidence>
<protein>
    <recommendedName>
        <fullName evidence="3">DUF1918 domain-containing protein</fullName>
    </recommendedName>
</protein>
<accession>A0ABW1JY43</accession>
<organism evidence="1 2">
    <name type="scientific">Nocardia lasii</name>
    <dbReference type="NCBI Taxonomy" id="1616107"/>
    <lineage>
        <taxon>Bacteria</taxon>
        <taxon>Bacillati</taxon>
        <taxon>Actinomycetota</taxon>
        <taxon>Actinomycetes</taxon>
        <taxon>Mycobacteriales</taxon>
        <taxon>Nocardiaceae</taxon>
        <taxon>Nocardia</taxon>
    </lineage>
</organism>
<gene>
    <name evidence="1" type="ORF">ACFP3H_23795</name>
</gene>
<evidence type="ECO:0008006" key="3">
    <source>
        <dbReference type="Google" id="ProtNLM"/>
    </source>
</evidence>
<reference evidence="2" key="1">
    <citation type="journal article" date="2019" name="Int. J. Syst. Evol. Microbiol.">
        <title>The Global Catalogue of Microorganisms (GCM) 10K type strain sequencing project: providing services to taxonomists for standard genome sequencing and annotation.</title>
        <authorList>
            <consortium name="The Broad Institute Genomics Platform"/>
            <consortium name="The Broad Institute Genome Sequencing Center for Infectious Disease"/>
            <person name="Wu L."/>
            <person name="Ma J."/>
        </authorList>
    </citation>
    <scope>NUCLEOTIDE SEQUENCE [LARGE SCALE GENOMIC DNA]</scope>
    <source>
        <strain evidence="2">CCUG 36956</strain>
    </source>
</reference>
<keyword evidence="2" id="KW-1185">Reference proteome</keyword>
<comment type="caution">
    <text evidence="1">The sequence shown here is derived from an EMBL/GenBank/DDBJ whole genome shotgun (WGS) entry which is preliminary data.</text>
</comment>
<proteinExistence type="predicted"/>
<dbReference type="RefSeq" id="WP_378609287.1">
    <property type="nucleotide sequence ID" value="NZ_JBHSQN010000015.1"/>
</dbReference>